<comment type="caution">
    <text evidence="2">The sequence shown here is derived from an EMBL/GenBank/DDBJ whole genome shotgun (WGS) entry which is preliminary data.</text>
</comment>
<keyword evidence="3" id="KW-1185">Reference proteome</keyword>
<sequence>MEPRGVASSRPEGKWAGGVSHGATRAQLHGVASSGSEGKRAGQGGRVEVVELSGACGLRRNWRGKRGGVKVRVRVS</sequence>
<proteinExistence type="predicted"/>
<protein>
    <submittedName>
        <fullName evidence="2">Uncharacterized protein</fullName>
    </submittedName>
</protein>
<organism evidence="2 3">
    <name type="scientific">Cocos nucifera</name>
    <name type="common">Coconut palm</name>
    <dbReference type="NCBI Taxonomy" id="13894"/>
    <lineage>
        <taxon>Eukaryota</taxon>
        <taxon>Viridiplantae</taxon>
        <taxon>Streptophyta</taxon>
        <taxon>Embryophyta</taxon>
        <taxon>Tracheophyta</taxon>
        <taxon>Spermatophyta</taxon>
        <taxon>Magnoliopsida</taxon>
        <taxon>Liliopsida</taxon>
        <taxon>Arecaceae</taxon>
        <taxon>Arecoideae</taxon>
        <taxon>Cocoseae</taxon>
        <taxon>Attaleinae</taxon>
        <taxon>Cocos</taxon>
    </lineage>
</organism>
<feature type="region of interest" description="Disordered" evidence="1">
    <location>
        <begin position="1"/>
        <end position="45"/>
    </location>
</feature>
<evidence type="ECO:0000313" key="3">
    <source>
        <dbReference type="Proteomes" id="UP000797356"/>
    </source>
</evidence>
<reference evidence="2" key="1">
    <citation type="journal article" date="2017" name="Gigascience">
        <title>The genome draft of coconut (Cocos nucifera).</title>
        <authorList>
            <person name="Xiao Y."/>
            <person name="Xu P."/>
            <person name="Fan H."/>
            <person name="Baudouin L."/>
            <person name="Xia W."/>
            <person name="Bocs S."/>
            <person name="Xu J."/>
            <person name="Li Q."/>
            <person name="Guo A."/>
            <person name="Zhou L."/>
            <person name="Li J."/>
            <person name="Wu Y."/>
            <person name="Ma Z."/>
            <person name="Armero A."/>
            <person name="Issali A.E."/>
            <person name="Liu N."/>
            <person name="Peng M."/>
            <person name="Yang Y."/>
        </authorList>
    </citation>
    <scope>NUCLEOTIDE SEQUENCE</scope>
    <source>
        <tissue evidence="2">Spear leaf of Hainan Tall coconut</tissue>
    </source>
</reference>
<reference evidence="2" key="2">
    <citation type="submission" date="2019-07" db="EMBL/GenBank/DDBJ databases">
        <authorList>
            <person name="Yang Y."/>
            <person name="Bocs S."/>
            <person name="Baudouin L."/>
        </authorList>
    </citation>
    <scope>NUCLEOTIDE SEQUENCE</scope>
    <source>
        <tissue evidence="2">Spear leaf of Hainan Tall coconut</tissue>
    </source>
</reference>
<dbReference type="EMBL" id="CM017876">
    <property type="protein sequence ID" value="KAG1342409.1"/>
    <property type="molecule type" value="Genomic_DNA"/>
</dbReference>
<dbReference type="AlphaFoldDB" id="A0A8K0I942"/>
<evidence type="ECO:0000313" key="2">
    <source>
        <dbReference type="EMBL" id="KAG1342409.1"/>
    </source>
</evidence>
<accession>A0A8K0I942</accession>
<dbReference type="Proteomes" id="UP000797356">
    <property type="component" value="Chromosome 5"/>
</dbReference>
<evidence type="ECO:0000256" key="1">
    <source>
        <dbReference type="SAM" id="MobiDB-lite"/>
    </source>
</evidence>
<gene>
    <name evidence="2" type="ORF">COCNU_05G006380</name>
</gene>
<name>A0A8K0I942_COCNU</name>